<keyword evidence="4" id="KW-1185">Reference proteome</keyword>
<evidence type="ECO:0000256" key="2">
    <source>
        <dbReference type="SAM" id="SignalP"/>
    </source>
</evidence>
<feature type="signal peptide" evidence="2">
    <location>
        <begin position="1"/>
        <end position="20"/>
    </location>
</feature>
<dbReference type="KEGG" id="rue:DT065_05640"/>
<feature type="compositionally biased region" description="Basic and acidic residues" evidence="1">
    <location>
        <begin position="54"/>
        <end position="84"/>
    </location>
</feature>
<evidence type="ECO:0000256" key="1">
    <source>
        <dbReference type="SAM" id="MobiDB-lite"/>
    </source>
</evidence>
<accession>A0A345BX71</accession>
<dbReference type="OrthoDB" id="9886219at2"/>
<dbReference type="PROSITE" id="PS51257">
    <property type="entry name" value="PROKAR_LIPOPROTEIN"/>
    <property type="match status" value="1"/>
</dbReference>
<feature type="region of interest" description="Disordered" evidence="1">
    <location>
        <begin position="24"/>
        <end position="84"/>
    </location>
</feature>
<dbReference type="EMBL" id="CP031092">
    <property type="protein sequence ID" value="AXF55552.1"/>
    <property type="molecule type" value="Genomic_DNA"/>
</dbReference>
<sequence length="84" mass="9058">MGKKALYGASSGMLAIALIAACNGGDGVDNSDMNDDMQNNRGDEPQDVEDINMENDRHDGAEAPEQSPKDVINKKIEQNQENAH</sequence>
<protein>
    <recommendedName>
        <fullName evidence="5">Lipoprotein</fullName>
    </recommendedName>
</protein>
<feature type="chain" id="PRO_5039345741" description="Lipoprotein" evidence="2">
    <location>
        <begin position="21"/>
        <end position="84"/>
    </location>
</feature>
<keyword evidence="2" id="KW-0732">Signal</keyword>
<organism evidence="3 4">
    <name type="scientific">Salicibibacter kimchii</name>
    <dbReference type="NCBI Taxonomy" id="2099786"/>
    <lineage>
        <taxon>Bacteria</taxon>
        <taxon>Bacillati</taxon>
        <taxon>Bacillota</taxon>
        <taxon>Bacilli</taxon>
        <taxon>Bacillales</taxon>
        <taxon>Bacillaceae</taxon>
        <taxon>Salicibibacter</taxon>
    </lineage>
</organism>
<name>A0A345BX71_9BACI</name>
<evidence type="ECO:0000313" key="4">
    <source>
        <dbReference type="Proteomes" id="UP000252100"/>
    </source>
</evidence>
<evidence type="ECO:0000313" key="3">
    <source>
        <dbReference type="EMBL" id="AXF55552.1"/>
    </source>
</evidence>
<dbReference type="Proteomes" id="UP000252100">
    <property type="component" value="Chromosome"/>
</dbReference>
<dbReference type="RefSeq" id="WP_114371599.1">
    <property type="nucleotide sequence ID" value="NZ_CP031092.1"/>
</dbReference>
<dbReference type="AlphaFoldDB" id="A0A345BX71"/>
<reference evidence="3 4" key="1">
    <citation type="journal article" date="2018" name="J. Microbiol.">
        <title>Salicibibacter kimchii gen. nov., sp. nov., a moderately halophilic and alkalitolerant bacterium in the family Bacillaceae, isolated from kimchi.</title>
        <authorList>
            <person name="Jang J.Y."/>
            <person name="Oh Y.J."/>
            <person name="Lim S.K."/>
            <person name="Park H.K."/>
            <person name="Lee C."/>
            <person name="Kim J.Y."/>
            <person name="Lee M.A."/>
            <person name="Choi H.J."/>
        </authorList>
    </citation>
    <scope>NUCLEOTIDE SEQUENCE [LARGE SCALE GENOMIC DNA]</scope>
    <source>
        <strain evidence="3 4">NKC1-1</strain>
    </source>
</reference>
<gene>
    <name evidence="3" type="ORF">DT065_05640</name>
</gene>
<proteinExistence type="predicted"/>
<evidence type="ECO:0008006" key="5">
    <source>
        <dbReference type="Google" id="ProtNLM"/>
    </source>
</evidence>